<dbReference type="PANTHER" id="PTHR42944">
    <property type="entry name" value="ADENINE DNA GLYCOSYLASE"/>
    <property type="match status" value="1"/>
</dbReference>
<dbReference type="RefSeq" id="WP_057956399.1">
    <property type="nucleotide sequence ID" value="NZ_KQ556927.1"/>
</dbReference>
<keyword evidence="9" id="KW-0378">Hydrolase</keyword>
<comment type="similarity">
    <text evidence="3 14">Belongs to the Nth/MutY family.</text>
</comment>
<dbReference type="InterPro" id="IPR003265">
    <property type="entry name" value="HhH-GPD_domain"/>
</dbReference>
<keyword evidence="10 14" id="KW-0408">Iron</keyword>
<comment type="caution">
    <text evidence="17">The sequence shown here is derived from an EMBL/GenBank/DDBJ whole genome shotgun (WGS) entry which is preliminary data.</text>
</comment>
<dbReference type="EC" id="3.2.2.31" evidence="4 14"/>
<dbReference type="InterPro" id="IPR011257">
    <property type="entry name" value="DNA_glycosylase"/>
</dbReference>
<evidence type="ECO:0000256" key="8">
    <source>
        <dbReference type="ARBA" id="ARBA00022763"/>
    </source>
</evidence>
<sequence length="355" mass="39699">MNPSEFSKQVIDWQQRCGRNDLPWQGSGDPYRVWVSEIMLQQTQVAKVIPYFDRFMARFPDLASLAAAAEDEVLHLWSGLGYYARARNLRKAAEVVQGHFSGRFPEAIEALESLPGIGRSTAGAILSLALGQSQPILDGNVKRVLARHFMVEGWPGRSAVAKRLWELTRQLTPQQEAAAYNQGMMDLGATICTRGIPRCDLCPLGDSCQAREQGCQLAFPEPRPAKTLPVRSTRMLLVQNGAGLVLLERRPPVGIWGGLWSLPECPPDIDLRAWCEAHFRAELKQIRELPARRHSFSHFHLDITPLELQLKFPDNCVMDAAARVWYNPAMPDERGLAAPVARIIEESSQARGESR</sequence>
<dbReference type="InterPro" id="IPR023170">
    <property type="entry name" value="HhH_base_excis_C"/>
</dbReference>
<reference evidence="18 19" key="1">
    <citation type="submission" date="2015-11" db="EMBL/GenBank/DDBJ databases">
        <title>The genome of Candidatus Endoriftia persephone in Ridgeia piscesae and population structure of the North Eastern Pacific vestimentiferan symbionts.</title>
        <authorList>
            <person name="Perez M."/>
            <person name="Juniper K.S."/>
        </authorList>
    </citation>
    <scope>NUCLEOTIDE SEQUENCE [LARGE SCALE GENOMIC DNA]</scope>
    <source>
        <strain evidence="17">Ind10</strain>
        <strain evidence="16">Ind11</strain>
    </source>
</reference>
<keyword evidence="8 14" id="KW-0227">DNA damage</keyword>
<dbReference type="InterPro" id="IPR029119">
    <property type="entry name" value="MutY_C"/>
</dbReference>
<dbReference type="GO" id="GO:0035485">
    <property type="term" value="F:adenine/guanine mispair binding"/>
    <property type="evidence" value="ECO:0007669"/>
    <property type="project" value="TreeGrafter"/>
</dbReference>
<comment type="function">
    <text evidence="2">Adenine glycosylase active on G-A mispairs. MutY also corrects error-prone DNA synthesis past GO lesions which are due to the oxidatively damaged form of guanine: 7,8-dihydro-8-oxoguanine (8-oxo-dGTP).</text>
</comment>
<dbReference type="CDD" id="cd03431">
    <property type="entry name" value="NUDIX_DNA_Glycosylase_C-MutY"/>
    <property type="match status" value="1"/>
</dbReference>
<evidence type="ECO:0000256" key="13">
    <source>
        <dbReference type="ARBA" id="ARBA00023295"/>
    </source>
</evidence>
<dbReference type="GO" id="GO:0006284">
    <property type="term" value="P:base-excision repair"/>
    <property type="evidence" value="ECO:0007669"/>
    <property type="project" value="UniProtKB-UniRule"/>
</dbReference>
<accession>A0A0T5Z5V5</accession>
<dbReference type="STRING" id="54398.Ga0074115_103118"/>
<dbReference type="GO" id="GO:0006298">
    <property type="term" value="P:mismatch repair"/>
    <property type="evidence" value="ECO:0007669"/>
    <property type="project" value="TreeGrafter"/>
</dbReference>
<dbReference type="SMART" id="SM00478">
    <property type="entry name" value="ENDO3c"/>
    <property type="match status" value="1"/>
</dbReference>
<dbReference type="OrthoDB" id="9802365at2"/>
<evidence type="ECO:0000256" key="9">
    <source>
        <dbReference type="ARBA" id="ARBA00022801"/>
    </source>
</evidence>
<keyword evidence="19" id="KW-1185">Reference proteome</keyword>
<dbReference type="PANTHER" id="PTHR42944:SF1">
    <property type="entry name" value="ADENINE DNA GLYCOSYLASE"/>
    <property type="match status" value="1"/>
</dbReference>
<evidence type="ECO:0000256" key="11">
    <source>
        <dbReference type="ARBA" id="ARBA00023014"/>
    </source>
</evidence>
<evidence type="ECO:0000256" key="12">
    <source>
        <dbReference type="ARBA" id="ARBA00023204"/>
    </source>
</evidence>
<comment type="catalytic activity">
    <reaction evidence="1 14">
        <text>Hydrolyzes free adenine bases from 7,8-dihydro-8-oxoguanine:adenine mismatched double-stranded DNA, leaving an apurinic site.</text>
        <dbReference type="EC" id="3.2.2.31"/>
    </reaction>
</comment>
<dbReference type="Pfam" id="PF00730">
    <property type="entry name" value="HhH-GPD"/>
    <property type="match status" value="1"/>
</dbReference>
<dbReference type="GO" id="GO:0046872">
    <property type="term" value="F:metal ion binding"/>
    <property type="evidence" value="ECO:0007669"/>
    <property type="project" value="UniProtKB-UniRule"/>
</dbReference>
<dbReference type="PATRIC" id="fig|54398.3.peg.722"/>
<proteinExistence type="inferred from homology"/>
<dbReference type="GO" id="GO:0032357">
    <property type="term" value="F:oxidized purine DNA binding"/>
    <property type="evidence" value="ECO:0007669"/>
    <property type="project" value="TreeGrafter"/>
</dbReference>
<evidence type="ECO:0000313" key="19">
    <source>
        <dbReference type="Proteomes" id="UP000051634"/>
    </source>
</evidence>
<dbReference type="SUPFAM" id="SSF55811">
    <property type="entry name" value="Nudix"/>
    <property type="match status" value="1"/>
</dbReference>
<dbReference type="AlphaFoldDB" id="A0A0T5Z5V5"/>
<keyword evidence="12" id="KW-0234">DNA repair</keyword>
<evidence type="ECO:0000256" key="1">
    <source>
        <dbReference type="ARBA" id="ARBA00000843"/>
    </source>
</evidence>
<evidence type="ECO:0000313" key="18">
    <source>
        <dbReference type="Proteomes" id="UP000051276"/>
    </source>
</evidence>
<protein>
    <recommendedName>
        <fullName evidence="5 14">Adenine DNA glycosylase</fullName>
        <ecNumber evidence="4 14">3.2.2.31</ecNumber>
    </recommendedName>
</protein>
<evidence type="ECO:0000313" key="17">
    <source>
        <dbReference type="EMBL" id="KRT57893.1"/>
    </source>
</evidence>
<dbReference type="InterPro" id="IPR044298">
    <property type="entry name" value="MIG/MutY"/>
</dbReference>
<dbReference type="Proteomes" id="UP000051634">
    <property type="component" value="Unassembled WGS sequence"/>
</dbReference>
<dbReference type="FunFam" id="1.10.340.30:FF:000002">
    <property type="entry name" value="Adenine DNA glycosylase"/>
    <property type="match status" value="1"/>
</dbReference>
<gene>
    <name evidence="16" type="ORF">Ga0074115_103118</name>
    <name evidence="17" type="ORF">Ga0076813_12532</name>
</gene>
<organism evidence="17 18">
    <name type="scientific">endosymbiont of Ridgeia piscesae</name>
    <dbReference type="NCBI Taxonomy" id="54398"/>
    <lineage>
        <taxon>Bacteria</taxon>
        <taxon>Pseudomonadati</taxon>
        <taxon>Pseudomonadota</taxon>
        <taxon>Gammaproteobacteria</taxon>
        <taxon>sulfur-oxidizing symbionts</taxon>
    </lineage>
</organism>
<evidence type="ECO:0000256" key="3">
    <source>
        <dbReference type="ARBA" id="ARBA00008343"/>
    </source>
</evidence>
<keyword evidence="13 14" id="KW-0326">Glycosidase</keyword>
<dbReference type="SUPFAM" id="SSF48150">
    <property type="entry name" value="DNA-glycosylase"/>
    <property type="match status" value="1"/>
</dbReference>
<evidence type="ECO:0000256" key="2">
    <source>
        <dbReference type="ARBA" id="ARBA00002933"/>
    </source>
</evidence>
<comment type="cofactor">
    <cofactor evidence="14">
        <name>[4Fe-4S] cluster</name>
        <dbReference type="ChEBI" id="CHEBI:49883"/>
    </cofactor>
    <text evidence="14">Binds 1 [4Fe-4S] cluster.</text>
</comment>
<dbReference type="EMBL" id="LDXT01000093">
    <property type="protein sequence ID" value="KRT54220.1"/>
    <property type="molecule type" value="Genomic_DNA"/>
</dbReference>
<keyword evidence="11" id="KW-0411">Iron-sulfur</keyword>
<dbReference type="NCBIfam" id="NF008132">
    <property type="entry name" value="PRK10880.1"/>
    <property type="match status" value="1"/>
</dbReference>
<feature type="domain" description="HhH-GPD" evidence="15">
    <location>
        <begin position="39"/>
        <end position="190"/>
    </location>
</feature>
<dbReference type="Proteomes" id="UP000051276">
    <property type="component" value="Unassembled WGS sequence"/>
</dbReference>
<dbReference type="EMBL" id="LMXI01000441">
    <property type="protein sequence ID" value="KRT57893.1"/>
    <property type="molecule type" value="Genomic_DNA"/>
</dbReference>
<evidence type="ECO:0000256" key="6">
    <source>
        <dbReference type="ARBA" id="ARBA00022485"/>
    </source>
</evidence>
<keyword evidence="7" id="KW-0479">Metal-binding</keyword>
<dbReference type="PROSITE" id="PS01155">
    <property type="entry name" value="ENDONUCLEASE_III_2"/>
    <property type="match status" value="1"/>
</dbReference>
<dbReference type="Pfam" id="PF14815">
    <property type="entry name" value="NUDIX_4"/>
    <property type="match status" value="1"/>
</dbReference>
<dbReference type="Pfam" id="PF00633">
    <property type="entry name" value="HHH"/>
    <property type="match status" value="1"/>
</dbReference>
<evidence type="ECO:0000313" key="16">
    <source>
        <dbReference type="EMBL" id="KRT54220.1"/>
    </source>
</evidence>
<dbReference type="Gene3D" id="1.10.340.30">
    <property type="entry name" value="Hypothetical protein, domain 2"/>
    <property type="match status" value="1"/>
</dbReference>
<dbReference type="InterPro" id="IPR000445">
    <property type="entry name" value="HhH_motif"/>
</dbReference>
<dbReference type="GO" id="GO:0051539">
    <property type="term" value="F:4 iron, 4 sulfur cluster binding"/>
    <property type="evidence" value="ECO:0007669"/>
    <property type="project" value="UniProtKB-UniRule"/>
</dbReference>
<dbReference type="InterPro" id="IPR004036">
    <property type="entry name" value="Endonuclease-III-like_CS2"/>
</dbReference>
<dbReference type="InterPro" id="IPR015797">
    <property type="entry name" value="NUDIX_hydrolase-like_dom_sf"/>
</dbReference>
<evidence type="ECO:0000256" key="7">
    <source>
        <dbReference type="ARBA" id="ARBA00022723"/>
    </source>
</evidence>
<name>A0A0T5Z5V5_9GAMM</name>
<dbReference type="InterPro" id="IPR005760">
    <property type="entry name" value="A/G_AdeGlyc_MutY"/>
</dbReference>
<dbReference type="NCBIfam" id="TIGR01084">
    <property type="entry name" value="mutY"/>
    <property type="match status" value="1"/>
</dbReference>
<keyword evidence="6" id="KW-0004">4Fe-4S</keyword>
<dbReference type="GO" id="GO:0000701">
    <property type="term" value="F:purine-specific mismatch base pair DNA N-glycosylase activity"/>
    <property type="evidence" value="ECO:0007669"/>
    <property type="project" value="UniProtKB-EC"/>
</dbReference>
<evidence type="ECO:0000256" key="10">
    <source>
        <dbReference type="ARBA" id="ARBA00023004"/>
    </source>
</evidence>
<evidence type="ECO:0000256" key="4">
    <source>
        <dbReference type="ARBA" id="ARBA00012045"/>
    </source>
</evidence>
<dbReference type="CDD" id="cd00056">
    <property type="entry name" value="ENDO3c"/>
    <property type="match status" value="1"/>
</dbReference>
<evidence type="ECO:0000256" key="14">
    <source>
        <dbReference type="RuleBase" id="RU365096"/>
    </source>
</evidence>
<evidence type="ECO:0000259" key="15">
    <source>
        <dbReference type="SMART" id="SM00478"/>
    </source>
</evidence>
<dbReference type="GO" id="GO:0034039">
    <property type="term" value="F:8-oxo-7,8-dihydroguanine DNA N-glycosylase activity"/>
    <property type="evidence" value="ECO:0007669"/>
    <property type="project" value="TreeGrafter"/>
</dbReference>
<evidence type="ECO:0000256" key="5">
    <source>
        <dbReference type="ARBA" id="ARBA00022023"/>
    </source>
</evidence>
<dbReference type="Gene3D" id="3.90.79.10">
    <property type="entry name" value="Nucleoside Triphosphate Pyrophosphohydrolase"/>
    <property type="match status" value="1"/>
</dbReference>
<dbReference type="Gene3D" id="1.10.1670.10">
    <property type="entry name" value="Helix-hairpin-Helix base-excision DNA repair enzymes (C-terminal)"/>
    <property type="match status" value="1"/>
</dbReference>